<dbReference type="InterPro" id="IPR011990">
    <property type="entry name" value="TPR-like_helical_dom_sf"/>
</dbReference>
<dbReference type="PANTHER" id="PTHR45586">
    <property type="entry name" value="TPR REPEAT-CONTAINING PROTEIN PA4667"/>
    <property type="match status" value="1"/>
</dbReference>
<evidence type="ECO:0000256" key="1">
    <source>
        <dbReference type="ARBA" id="ARBA00022737"/>
    </source>
</evidence>
<dbReference type="InterPro" id="IPR051012">
    <property type="entry name" value="CellSynth/LPSAsmb/PSIAsmb"/>
</dbReference>
<keyword evidence="1" id="KW-0677">Repeat</keyword>
<name>A0A518HMI4_9BACT</name>
<evidence type="ECO:0000256" key="2">
    <source>
        <dbReference type="ARBA" id="ARBA00022803"/>
    </source>
</evidence>
<evidence type="ECO:0000313" key="5">
    <source>
        <dbReference type="Proteomes" id="UP000319004"/>
    </source>
</evidence>
<dbReference type="Pfam" id="PF13432">
    <property type="entry name" value="TPR_16"/>
    <property type="match status" value="3"/>
</dbReference>
<dbReference type="InterPro" id="IPR019734">
    <property type="entry name" value="TPR_rpt"/>
</dbReference>
<reference evidence="4 5" key="1">
    <citation type="submission" date="2019-03" db="EMBL/GenBank/DDBJ databases">
        <title>Deep-cultivation of Planctomycetes and their phenomic and genomic characterization uncovers novel biology.</title>
        <authorList>
            <person name="Wiegand S."/>
            <person name="Jogler M."/>
            <person name="Boedeker C."/>
            <person name="Pinto D."/>
            <person name="Vollmers J."/>
            <person name="Rivas-Marin E."/>
            <person name="Kohn T."/>
            <person name="Peeters S.H."/>
            <person name="Heuer A."/>
            <person name="Rast P."/>
            <person name="Oberbeckmann S."/>
            <person name="Bunk B."/>
            <person name="Jeske O."/>
            <person name="Meyerdierks A."/>
            <person name="Storesund J.E."/>
            <person name="Kallscheuer N."/>
            <person name="Luecker S."/>
            <person name="Lage O.M."/>
            <person name="Pohl T."/>
            <person name="Merkel B.J."/>
            <person name="Hornburger P."/>
            <person name="Mueller R.-W."/>
            <person name="Bruemmer F."/>
            <person name="Labrenz M."/>
            <person name="Spormann A.M."/>
            <person name="Op den Camp H."/>
            <person name="Overmann J."/>
            <person name="Amann R."/>
            <person name="Jetten M.S.M."/>
            <person name="Mascher T."/>
            <person name="Medema M.H."/>
            <person name="Devos D.P."/>
            <person name="Kaster A.-K."/>
            <person name="Ovreas L."/>
            <person name="Rohde M."/>
            <person name="Galperin M.Y."/>
            <person name="Jogler C."/>
        </authorList>
    </citation>
    <scope>NUCLEOTIDE SEQUENCE [LARGE SCALE GENOMIC DNA]</scope>
    <source>
        <strain evidence="4 5">Enr13</strain>
    </source>
</reference>
<protein>
    <submittedName>
        <fullName evidence="4">Tetratricopeptide repeat protein</fullName>
    </submittedName>
</protein>
<gene>
    <name evidence="4" type="ORF">Enr13x_18620</name>
</gene>
<dbReference type="PANTHER" id="PTHR45586:SF1">
    <property type="entry name" value="LIPOPOLYSACCHARIDE ASSEMBLY PROTEIN B"/>
    <property type="match status" value="1"/>
</dbReference>
<evidence type="ECO:0000256" key="3">
    <source>
        <dbReference type="PROSITE-ProRule" id="PRU00339"/>
    </source>
</evidence>
<dbReference type="SUPFAM" id="SSF48452">
    <property type="entry name" value="TPR-like"/>
    <property type="match status" value="4"/>
</dbReference>
<accession>A0A518HMI4</accession>
<dbReference type="Proteomes" id="UP000319004">
    <property type="component" value="Chromosome"/>
</dbReference>
<dbReference type="KEGG" id="snep:Enr13x_18620"/>
<dbReference type="EMBL" id="CP037423">
    <property type="protein sequence ID" value="QDV42019.1"/>
    <property type="molecule type" value="Genomic_DNA"/>
</dbReference>
<dbReference type="Pfam" id="PF14559">
    <property type="entry name" value="TPR_19"/>
    <property type="match status" value="1"/>
</dbReference>
<dbReference type="SMART" id="SM00028">
    <property type="entry name" value="TPR"/>
    <property type="match status" value="7"/>
</dbReference>
<evidence type="ECO:0000313" key="4">
    <source>
        <dbReference type="EMBL" id="QDV42019.1"/>
    </source>
</evidence>
<keyword evidence="5" id="KW-1185">Reference proteome</keyword>
<sequence length="2240" mass="249009">MATRFSFSLRSRSIHSQAVSIRFAALGLLTLLVTASPLSAQPPDRERQIADRFLEVLVRNPRPGTALDRVYDFHVQHQSLDRLLQSLDDAHSGHKQTVRGLIQLKRADASAAVDSLQNAEALLTGNANVSHQLAKALADAGEHEKAIEAFQRAIAKQPDRRHAPDIYLDLGKLHCRTGHVDRAITLWQQLVDQFPDDPSIAEKVATALVAQQAYEPALDHYRRLAEQAKSAETRVGYQIKVADLTARIGQTQQAREQLQSILDRLRPGSWLHADVRSRFERSYLSAGDTDALADYYRHQSARFPDDVTLPIRLAEILAGSGRTAEAETILLQTLDSAPQDVDARLALVEILQGEGRAGEAAGQIEQLIAIDPANPDYRLRLGEARLDDLSISLKRRRGAARDAWDQLAEIKSDDAALLAIIAGRMHSIEASDRAIELYRQAIDAAPDAPHYRASLGELLHDLGRHDDAVAVWRSLAEGPRRSAETLIQLAGIFASVERTDLALQSWQQAAELDLSFDQRLHYVRVLSDANRHDAAFQELENASGLAESGEERERLMRHRIEALRAAGKLDEQIAQVSVQEPTAENQRFLALLFRANGQPAAAWLSIDAALKLDPENVTALRDAVDIADGLGRLSAAATHLEALVQLDKRFQVNHLGRLVQLREQLGETDLALNAAQAMIDANPASPESYHQYARIALATGRDEAGESALRRAILVDPRDIEARVTLARRFAERYETLAAIDLFWQAIEYEPEFTARTELVQQLVPLYARRGEIDQLVARLERVELDGLDPKTKPILIATVWTVVKDFRQSHTVLKRMLGKHPRDVKLLQAMVDHLSQSGDLLAAVSYQRRLVRVEDTPSNQSRLSSLELEAGLITQTEVTMREMKATKDPTRMASIIRRIAATDPEQAAELCRVALQNNGDLWDIQIVRAQLLLLSDAPERAEHVAQAGKLAGEVAGLKLDPDLASISGLAPTAPSNATLRVSSARYSNPAALTKYVVVSRAAPGASLTLKVRRPRQASVGRDGYPASAAASLQTILFLNERRITSRRNNGSKSYSFSFGSNFLAPGDYFQAYWIARCVQILADRELASLNGQPITAKQVIDKRFSNPPIESEDVDAFRHAIRLHSIQNSLDDTDTLPPEAIIWRFAQLDPASDQPALAELLARRSRNRHVLARPRQDKISPLDDAKLAILADVCQTHQTLATKRSAPIETIRRDLQLRQNLVAESRLAGKDDPFSETLDQPFAPSSYHRGIAEIQAALWENAFTLADEKAADLVQIARSSRPGRSMTDQVVPWIVSPNSDDEQAFVIRHRQLLADAWIAHWSRWSILYRQGLPPSELFGGDQLQIVTPVLLPGLHPPRYELFKLQLPLSKRLIEANLLRGVLPLIPKQSVRGSSSTILSVPDDFLQRLVEPLEGATPHELKLRRILAAFAAWWDQRPLDCFVQLETLADEFPDDLDLQIEAARLAVVTEQPAKAFERLDQIKTTDDSARQQVELARVILAAQAGNDDLVRSTARQLLARPMDDDTRTFLTKQLESIHSKNASVASLQQAIRKQPVAPAPNRVPIRNPVADAVEQIQLAQSLLESGNFITASEVAYSVIHRQQDPRKANRTGTRRQAIQILAQTNRLQPLITTTKRKLESSPNSSVYREELADLYVAAGEPELAGRLWEQTIESEKLTPRQIIRRASSLRGKQKFHHAAVLYLVAFERDPKQWQSHWNVFTRAASMSTSQEILFDHLCRIDIRSFPLESACSVIRIPGSGPFSEARRRFAQHVVNHPQAATQLDVLLAAIPKSERKQIPELTSMMVDAITSRDAFRHDSPLWSMRGWNESGIVPGVLSDLMDLLHRDDQASQRFLMAVDVSASEDTQANGEFLKAVYELHAEETRGAAAERIRAMVPPRLDAAITASPAGNIPAGLLWQTGQLIETLDPIDQKAMLQIGIFQAAVRHSPSDPVASHPVGSPLDQLFRAYVKVGRGDLARRGWLQRLRTWEYPRTTGVRENRQLQVAAHLAEHLFESGFPIDAAGICRRFLDQPLVFQLARRYSQGRNHQRILETRLESAIESVDAENAILYVNAMRADLLAGVQEAPVDLYATKLDRLTETPRDCLFELAIRTASETPAGRDACQKLLTEFDRIADGEKQPSSNLPARLMLASVVRPDDLSDLVDECLQTLPTETRLKAGPLREWVLALTAIERSDVESVDAALEQMIARLVEIADENGDQAALSVLTGLHHRDDAPAAR</sequence>
<dbReference type="PROSITE" id="PS50005">
    <property type="entry name" value="TPR"/>
    <property type="match status" value="2"/>
</dbReference>
<dbReference type="RefSeq" id="WP_145385666.1">
    <property type="nucleotide sequence ID" value="NZ_CP037423.1"/>
</dbReference>
<dbReference type="OrthoDB" id="9766710at2"/>
<organism evidence="4 5">
    <name type="scientific">Stieleria neptunia</name>
    <dbReference type="NCBI Taxonomy" id="2527979"/>
    <lineage>
        <taxon>Bacteria</taxon>
        <taxon>Pseudomonadati</taxon>
        <taxon>Planctomycetota</taxon>
        <taxon>Planctomycetia</taxon>
        <taxon>Pirellulales</taxon>
        <taxon>Pirellulaceae</taxon>
        <taxon>Stieleria</taxon>
    </lineage>
</organism>
<proteinExistence type="predicted"/>
<feature type="repeat" description="TPR" evidence="3">
    <location>
        <begin position="127"/>
        <end position="160"/>
    </location>
</feature>
<keyword evidence="2 3" id="KW-0802">TPR repeat</keyword>
<feature type="repeat" description="TPR" evidence="3">
    <location>
        <begin position="164"/>
        <end position="197"/>
    </location>
</feature>
<dbReference type="Gene3D" id="1.25.40.10">
    <property type="entry name" value="Tetratricopeptide repeat domain"/>
    <property type="match status" value="4"/>
</dbReference>